<gene>
    <name evidence="3" type="ORF">AQS8620_00258</name>
</gene>
<sequence length="296" mass="32245">MRRGGGQLKQVALFAALALAMTLRLASAEAHFLGERVFSSADAALGGLSGIEVSEDGATFTVISDRGAMGTGRFSRASDGRILDITFDRFAPLKGRDGGALGQYQTDAEGLAQARDGTLFVSFEGEHRIWAYPRFGAAAQALPAHPDFAGLQNNSALEALAIDAAGALYTLPERSGAMERPFPLYRFKEGVWSQPFAVPRRGEFLPVGMDFGPDGRLYLLERWFTGFAFAARVRSFALGDDLRDEREELVTISGTHDNLEGIAVWGKAAQIHLTLVSDDNFRAFQRTEFVDYLLLQ</sequence>
<organism evidence="3 4">
    <name type="scientific">Aquimixticola soesokkakensis</name>
    <dbReference type="NCBI Taxonomy" id="1519096"/>
    <lineage>
        <taxon>Bacteria</taxon>
        <taxon>Pseudomonadati</taxon>
        <taxon>Pseudomonadota</taxon>
        <taxon>Alphaproteobacteria</taxon>
        <taxon>Rhodobacterales</taxon>
        <taxon>Paracoccaceae</taxon>
        <taxon>Aquimixticola</taxon>
    </lineage>
</organism>
<dbReference type="Proteomes" id="UP000193862">
    <property type="component" value="Unassembled WGS sequence"/>
</dbReference>
<dbReference type="InterPro" id="IPR014567">
    <property type="entry name" value="UCP031900"/>
</dbReference>
<accession>A0A1Y5RDP9</accession>
<name>A0A1Y5RDP9_9RHOB</name>
<dbReference type="Pfam" id="PF13449">
    <property type="entry name" value="Phytase-like"/>
    <property type="match status" value="1"/>
</dbReference>
<evidence type="ECO:0000313" key="3">
    <source>
        <dbReference type="EMBL" id="SLN15037.1"/>
    </source>
</evidence>
<evidence type="ECO:0000259" key="2">
    <source>
        <dbReference type="Pfam" id="PF13449"/>
    </source>
</evidence>
<dbReference type="EMBL" id="FWFS01000001">
    <property type="protein sequence ID" value="SLN15037.1"/>
    <property type="molecule type" value="Genomic_DNA"/>
</dbReference>
<feature type="chain" id="PRO_5012079734" description="Phytase-like domain-containing protein" evidence="1">
    <location>
        <begin position="27"/>
        <end position="296"/>
    </location>
</feature>
<dbReference type="AlphaFoldDB" id="A0A1Y5RDP9"/>
<feature type="domain" description="Phytase-like" evidence="2">
    <location>
        <begin position="44"/>
        <end position="281"/>
    </location>
</feature>
<dbReference type="InterPro" id="IPR027372">
    <property type="entry name" value="Phytase-like_dom"/>
</dbReference>
<protein>
    <recommendedName>
        <fullName evidence="2">Phytase-like domain-containing protein</fullName>
    </recommendedName>
</protein>
<dbReference type="OrthoDB" id="9798693at2"/>
<reference evidence="3 4" key="1">
    <citation type="submission" date="2017-03" db="EMBL/GenBank/DDBJ databases">
        <authorList>
            <person name="Afonso C.L."/>
            <person name="Miller P.J."/>
            <person name="Scott M.A."/>
            <person name="Spackman E."/>
            <person name="Goraichik I."/>
            <person name="Dimitrov K.M."/>
            <person name="Suarez D.L."/>
            <person name="Swayne D.E."/>
        </authorList>
    </citation>
    <scope>NUCLEOTIDE SEQUENCE [LARGE SCALE GENOMIC DNA]</scope>
    <source>
        <strain evidence="3 4">CECT 8620</strain>
    </source>
</reference>
<proteinExistence type="predicted"/>
<evidence type="ECO:0000313" key="4">
    <source>
        <dbReference type="Proteomes" id="UP000193862"/>
    </source>
</evidence>
<keyword evidence="1" id="KW-0732">Signal</keyword>
<dbReference type="PIRSF" id="PIRSF031900">
    <property type="entry name" value="UCP031900"/>
    <property type="match status" value="1"/>
</dbReference>
<dbReference type="SUPFAM" id="SSF101898">
    <property type="entry name" value="NHL repeat"/>
    <property type="match status" value="1"/>
</dbReference>
<feature type="signal peptide" evidence="1">
    <location>
        <begin position="1"/>
        <end position="26"/>
    </location>
</feature>
<dbReference type="Gene3D" id="2.120.10.30">
    <property type="entry name" value="TolB, C-terminal domain"/>
    <property type="match status" value="1"/>
</dbReference>
<keyword evidence="4" id="KW-1185">Reference proteome</keyword>
<dbReference type="InterPro" id="IPR011042">
    <property type="entry name" value="6-blade_b-propeller_TolB-like"/>
</dbReference>
<evidence type="ECO:0000256" key="1">
    <source>
        <dbReference type="SAM" id="SignalP"/>
    </source>
</evidence>